<gene>
    <name evidence="1" type="ORF">B0I24_11551</name>
    <name evidence="2" type="ORF">CWE07_02645</name>
</gene>
<dbReference type="Proteomes" id="UP000287865">
    <property type="component" value="Unassembled WGS sequence"/>
</dbReference>
<dbReference type="Proteomes" id="UP000249203">
    <property type="component" value="Unassembled WGS sequence"/>
</dbReference>
<evidence type="ECO:0000313" key="3">
    <source>
        <dbReference type="Proteomes" id="UP000249203"/>
    </source>
</evidence>
<evidence type="ECO:0000313" key="2">
    <source>
        <dbReference type="EMBL" id="RUO27547.1"/>
    </source>
</evidence>
<reference evidence="2 4" key="1">
    <citation type="journal article" date="2018" name="Front. Microbiol.">
        <title>Genome-Based Analysis Reveals the Taxonomy and Diversity of the Family Idiomarinaceae.</title>
        <authorList>
            <person name="Liu Y."/>
            <person name="Lai Q."/>
            <person name="Shao Z."/>
        </authorList>
    </citation>
    <scope>NUCLEOTIDE SEQUENCE [LARGE SCALE GENOMIC DNA]</scope>
    <source>
        <strain evidence="2 4">CF12-14</strain>
    </source>
</reference>
<accession>A0A327WNL1</accession>
<evidence type="ECO:0000313" key="1">
    <source>
        <dbReference type="EMBL" id="RAJ93948.1"/>
    </source>
</evidence>
<dbReference type="EMBL" id="PIPK01000002">
    <property type="protein sequence ID" value="RUO27547.1"/>
    <property type="molecule type" value="Genomic_DNA"/>
</dbReference>
<keyword evidence="4" id="KW-1185">Reference proteome</keyword>
<proteinExistence type="predicted"/>
<name>A0A327WNL1_9GAMM</name>
<dbReference type="EMBL" id="QLMD01000015">
    <property type="protein sequence ID" value="RAJ93948.1"/>
    <property type="molecule type" value="Genomic_DNA"/>
</dbReference>
<comment type="caution">
    <text evidence="1">The sequence shown here is derived from an EMBL/GenBank/DDBJ whole genome shotgun (WGS) entry which is preliminary data.</text>
</comment>
<evidence type="ECO:0000313" key="4">
    <source>
        <dbReference type="Proteomes" id="UP000287865"/>
    </source>
</evidence>
<organism evidence="1 3">
    <name type="scientific">Aliidiomarina maris</name>
    <dbReference type="NCBI Taxonomy" id="531312"/>
    <lineage>
        <taxon>Bacteria</taxon>
        <taxon>Pseudomonadati</taxon>
        <taxon>Pseudomonadota</taxon>
        <taxon>Gammaproteobacteria</taxon>
        <taxon>Alteromonadales</taxon>
        <taxon>Idiomarinaceae</taxon>
        <taxon>Aliidiomarina</taxon>
    </lineage>
</organism>
<sequence>MFWFYVVTFTCTAVVLLLSLALRRSKRLNAPSAYLVPTPSGVHVRQYPIERILSSKGKLVEVNSVSKVQLSNGLISVFKHNGAAYDMWVPHRFERDLLAHAKQLFPHAEFTKV</sequence>
<reference evidence="1 3" key="2">
    <citation type="submission" date="2018-06" db="EMBL/GenBank/DDBJ databases">
        <title>Genomic Encyclopedia of Type Strains, Phase III (KMG-III): the genomes of soil and plant-associated and newly described type strains.</title>
        <authorList>
            <person name="Whitman W."/>
        </authorList>
    </citation>
    <scope>NUCLEOTIDE SEQUENCE [LARGE SCALE GENOMIC DNA]</scope>
    <source>
        <strain evidence="1 3">CGMCC 1.15366</strain>
    </source>
</reference>
<dbReference type="AlphaFoldDB" id="A0A327WNL1"/>
<protein>
    <submittedName>
        <fullName evidence="1">Uncharacterized protein</fullName>
    </submittedName>
</protein>